<organism evidence="2 3">
    <name type="scientific">Nitrosomonas marina</name>
    <dbReference type="NCBI Taxonomy" id="917"/>
    <lineage>
        <taxon>Bacteria</taxon>
        <taxon>Pseudomonadati</taxon>
        <taxon>Pseudomonadota</taxon>
        <taxon>Betaproteobacteria</taxon>
        <taxon>Nitrosomonadales</taxon>
        <taxon>Nitrosomonadaceae</taxon>
        <taxon>Nitrosomonas</taxon>
    </lineage>
</organism>
<accession>A0A1H8AJ83</accession>
<feature type="signal peptide" evidence="1">
    <location>
        <begin position="1"/>
        <end position="20"/>
    </location>
</feature>
<evidence type="ECO:0000313" key="3">
    <source>
        <dbReference type="Proteomes" id="UP000199459"/>
    </source>
</evidence>
<dbReference type="Proteomes" id="UP000199459">
    <property type="component" value="Unassembled WGS sequence"/>
</dbReference>
<evidence type="ECO:0000256" key="1">
    <source>
        <dbReference type="SAM" id="SignalP"/>
    </source>
</evidence>
<dbReference type="RefSeq" id="WP_090627058.1">
    <property type="nucleotide sequence ID" value="NZ_FOCP01000001.1"/>
</dbReference>
<feature type="chain" id="PRO_5011570990" description="DUF4156 domain-containing protein" evidence="1">
    <location>
        <begin position="21"/>
        <end position="113"/>
    </location>
</feature>
<proteinExistence type="predicted"/>
<dbReference type="InterPro" id="IPR025294">
    <property type="entry name" value="DUF4156"/>
</dbReference>
<sequence length="113" mass="12204">MRNIAVVVCCCLMLFSCAWVKVSPLGEGVRLVQSTRAVQSCKRLGNVNAKVVSKVVFDRDAEKVAAELANLARNEAALLGGDTIVPITEIHDGRRRFGVYQCFKSGADRAPAP</sequence>
<evidence type="ECO:0008006" key="4">
    <source>
        <dbReference type="Google" id="ProtNLM"/>
    </source>
</evidence>
<dbReference type="EMBL" id="FOCP01000001">
    <property type="protein sequence ID" value="SEM70681.1"/>
    <property type="molecule type" value="Genomic_DNA"/>
</dbReference>
<protein>
    <recommendedName>
        <fullName evidence="4">DUF4156 domain-containing protein</fullName>
    </recommendedName>
</protein>
<dbReference type="STRING" id="917.SAMN05216326_12325"/>
<dbReference type="PROSITE" id="PS51257">
    <property type="entry name" value="PROKAR_LIPOPROTEIN"/>
    <property type="match status" value="1"/>
</dbReference>
<dbReference type="AlphaFoldDB" id="A0A1H8AJ83"/>
<reference evidence="2 3" key="1">
    <citation type="submission" date="2016-10" db="EMBL/GenBank/DDBJ databases">
        <authorList>
            <person name="de Groot N.N."/>
        </authorList>
    </citation>
    <scope>NUCLEOTIDE SEQUENCE [LARGE SCALE GENOMIC DNA]</scope>
    <source>
        <strain evidence="2 3">Nm22</strain>
    </source>
</reference>
<name>A0A1H8AJ83_9PROT</name>
<gene>
    <name evidence="2" type="ORF">SAMN05216325_101175</name>
</gene>
<keyword evidence="1" id="KW-0732">Signal</keyword>
<evidence type="ECO:0000313" key="2">
    <source>
        <dbReference type="EMBL" id="SEM70681.1"/>
    </source>
</evidence>
<dbReference type="OrthoDB" id="6120981at2"/>
<dbReference type="Pfam" id="PF13698">
    <property type="entry name" value="DUF4156"/>
    <property type="match status" value="1"/>
</dbReference>